<proteinExistence type="predicted"/>
<gene>
    <name evidence="1" type="ORF">POPTR_019G038310v4</name>
</gene>
<name>A0ACC0RL12_POPTR</name>
<accession>A0ACC0RL12</accession>
<protein>
    <submittedName>
        <fullName evidence="1">Uncharacterized protein</fullName>
    </submittedName>
</protein>
<comment type="caution">
    <text evidence="1">The sequence shown here is derived from an EMBL/GenBank/DDBJ whole genome shotgun (WGS) entry which is preliminary data.</text>
</comment>
<dbReference type="Proteomes" id="UP000006729">
    <property type="component" value="Chromosome 19"/>
</dbReference>
<evidence type="ECO:0000313" key="1">
    <source>
        <dbReference type="EMBL" id="KAI9377230.1"/>
    </source>
</evidence>
<evidence type="ECO:0000313" key="2">
    <source>
        <dbReference type="Proteomes" id="UP000006729"/>
    </source>
</evidence>
<organism evidence="1 2">
    <name type="scientific">Populus trichocarpa</name>
    <name type="common">Western balsam poplar</name>
    <name type="synonym">Populus balsamifera subsp. trichocarpa</name>
    <dbReference type="NCBI Taxonomy" id="3694"/>
    <lineage>
        <taxon>Eukaryota</taxon>
        <taxon>Viridiplantae</taxon>
        <taxon>Streptophyta</taxon>
        <taxon>Embryophyta</taxon>
        <taxon>Tracheophyta</taxon>
        <taxon>Spermatophyta</taxon>
        <taxon>Magnoliopsida</taxon>
        <taxon>eudicotyledons</taxon>
        <taxon>Gunneridae</taxon>
        <taxon>Pentapetalae</taxon>
        <taxon>rosids</taxon>
        <taxon>fabids</taxon>
        <taxon>Malpighiales</taxon>
        <taxon>Salicaceae</taxon>
        <taxon>Saliceae</taxon>
        <taxon>Populus</taxon>
    </lineage>
</organism>
<reference evidence="1 2" key="1">
    <citation type="journal article" date="2006" name="Science">
        <title>The genome of black cottonwood, Populus trichocarpa (Torr. &amp; Gray).</title>
        <authorList>
            <person name="Tuskan G.A."/>
            <person name="Difazio S."/>
            <person name="Jansson S."/>
            <person name="Bohlmann J."/>
            <person name="Grigoriev I."/>
            <person name="Hellsten U."/>
            <person name="Putnam N."/>
            <person name="Ralph S."/>
            <person name="Rombauts S."/>
            <person name="Salamov A."/>
            <person name="Schein J."/>
            <person name="Sterck L."/>
            <person name="Aerts A."/>
            <person name="Bhalerao R.R."/>
            <person name="Bhalerao R.P."/>
            <person name="Blaudez D."/>
            <person name="Boerjan W."/>
            <person name="Brun A."/>
            <person name="Brunner A."/>
            <person name="Busov V."/>
            <person name="Campbell M."/>
            <person name="Carlson J."/>
            <person name="Chalot M."/>
            <person name="Chapman J."/>
            <person name="Chen G.L."/>
            <person name="Cooper D."/>
            <person name="Coutinho P.M."/>
            <person name="Couturier J."/>
            <person name="Covert S."/>
            <person name="Cronk Q."/>
            <person name="Cunningham R."/>
            <person name="Davis J."/>
            <person name="Degroeve S."/>
            <person name="Dejardin A."/>
            <person name="Depamphilis C."/>
            <person name="Detter J."/>
            <person name="Dirks B."/>
            <person name="Dubchak I."/>
            <person name="Duplessis S."/>
            <person name="Ehlting J."/>
            <person name="Ellis B."/>
            <person name="Gendler K."/>
            <person name="Goodstein D."/>
            <person name="Gribskov M."/>
            <person name="Grimwood J."/>
            <person name="Groover A."/>
            <person name="Gunter L."/>
            <person name="Hamberger B."/>
            <person name="Heinze B."/>
            <person name="Helariutta Y."/>
            <person name="Henrissat B."/>
            <person name="Holligan D."/>
            <person name="Holt R."/>
            <person name="Huang W."/>
            <person name="Islam-Faridi N."/>
            <person name="Jones S."/>
            <person name="Jones-Rhoades M."/>
            <person name="Jorgensen R."/>
            <person name="Joshi C."/>
            <person name="Kangasjarvi J."/>
            <person name="Karlsson J."/>
            <person name="Kelleher C."/>
            <person name="Kirkpatrick R."/>
            <person name="Kirst M."/>
            <person name="Kohler A."/>
            <person name="Kalluri U."/>
            <person name="Larimer F."/>
            <person name="Leebens-Mack J."/>
            <person name="Leple J.C."/>
            <person name="Locascio P."/>
            <person name="Lou Y."/>
            <person name="Lucas S."/>
            <person name="Martin F."/>
            <person name="Montanini B."/>
            <person name="Napoli C."/>
            <person name="Nelson D.R."/>
            <person name="Nelson C."/>
            <person name="Nieminen K."/>
            <person name="Nilsson O."/>
            <person name="Pereda V."/>
            <person name="Peter G."/>
            <person name="Philippe R."/>
            <person name="Pilate G."/>
            <person name="Poliakov A."/>
            <person name="Razumovskaya J."/>
            <person name="Richardson P."/>
            <person name="Rinaldi C."/>
            <person name="Ritland K."/>
            <person name="Rouze P."/>
            <person name="Ryaboy D."/>
            <person name="Schmutz J."/>
            <person name="Schrader J."/>
            <person name="Segerman B."/>
            <person name="Shin H."/>
            <person name="Siddiqui A."/>
            <person name="Sterky F."/>
            <person name="Terry A."/>
            <person name="Tsai C.J."/>
            <person name="Uberbacher E."/>
            <person name="Unneberg P."/>
            <person name="Vahala J."/>
            <person name="Wall K."/>
            <person name="Wessler S."/>
            <person name="Yang G."/>
            <person name="Yin T."/>
            <person name="Douglas C."/>
            <person name="Marra M."/>
            <person name="Sandberg G."/>
            <person name="Van de Peer Y."/>
            <person name="Rokhsar D."/>
        </authorList>
    </citation>
    <scope>NUCLEOTIDE SEQUENCE [LARGE SCALE GENOMIC DNA]</scope>
    <source>
        <strain evidence="2">cv. Nisqually</strain>
    </source>
</reference>
<dbReference type="EMBL" id="CM009308">
    <property type="protein sequence ID" value="KAI9377230.1"/>
    <property type="molecule type" value="Genomic_DNA"/>
</dbReference>
<sequence>MLLSLISCMLLLWADPKSMWASPSAMFMSLGSLNLCSKHQWIVAHMKDRCPDLSFSSFLAMVR</sequence>
<keyword evidence="2" id="KW-1185">Reference proteome</keyword>